<dbReference type="EMBL" id="PVZC01000009">
    <property type="protein sequence ID" value="PRX95473.1"/>
    <property type="molecule type" value="Genomic_DNA"/>
</dbReference>
<dbReference type="AlphaFoldDB" id="A0A2T0PVB6"/>
<dbReference type="PANTHER" id="PTHR31435:SF10">
    <property type="entry name" value="BSR4717 PROTEIN"/>
    <property type="match status" value="1"/>
</dbReference>
<dbReference type="SUPFAM" id="SSF55729">
    <property type="entry name" value="Acyl-CoA N-acyltransferases (Nat)"/>
    <property type="match status" value="1"/>
</dbReference>
<dbReference type="InterPro" id="IPR045057">
    <property type="entry name" value="Gcn5-rel_NAT"/>
</dbReference>
<evidence type="ECO:0000259" key="1">
    <source>
        <dbReference type="PROSITE" id="PS51729"/>
    </source>
</evidence>
<dbReference type="InterPro" id="IPR016181">
    <property type="entry name" value="Acyl_CoA_acyltransferase"/>
</dbReference>
<feature type="domain" description="N-acetyltransferase" evidence="1">
    <location>
        <begin position="9"/>
        <end position="96"/>
    </location>
</feature>
<sequence length="113" mass="12274">MGAVTTQVADNTAESRYEITVDGKVAGYVAYRRSGDRVALIHTEVFGGYEGQGIGGKLASGALDDIRAAGLSVAPVCPFITRFIRKRGDEYLPLVPEEYRAWVRGDDERPPRG</sequence>
<dbReference type="InterPro" id="IPR031165">
    <property type="entry name" value="GNAT_YJDJ"/>
</dbReference>
<dbReference type="PANTHER" id="PTHR31435">
    <property type="entry name" value="PROTEIN NATD1"/>
    <property type="match status" value="1"/>
</dbReference>
<gene>
    <name evidence="2" type="ORF">CLV72_10981</name>
</gene>
<dbReference type="Pfam" id="PF14542">
    <property type="entry name" value="Acetyltransf_CG"/>
    <property type="match status" value="1"/>
</dbReference>
<accession>A0A2T0PVB6</accession>
<evidence type="ECO:0000313" key="3">
    <source>
        <dbReference type="Proteomes" id="UP000237846"/>
    </source>
</evidence>
<protein>
    <recommendedName>
        <fullName evidence="1">N-acetyltransferase domain-containing protein</fullName>
    </recommendedName>
</protein>
<comment type="caution">
    <text evidence="2">The sequence shown here is derived from an EMBL/GenBank/DDBJ whole genome shotgun (WGS) entry which is preliminary data.</text>
</comment>
<dbReference type="Proteomes" id="UP000237846">
    <property type="component" value="Unassembled WGS sequence"/>
</dbReference>
<keyword evidence="3" id="KW-1185">Reference proteome</keyword>
<reference evidence="2 3" key="1">
    <citation type="submission" date="2018-03" db="EMBL/GenBank/DDBJ databases">
        <title>Genomic Encyclopedia of Archaeal and Bacterial Type Strains, Phase II (KMG-II): from individual species to whole genera.</title>
        <authorList>
            <person name="Goeker M."/>
        </authorList>
    </citation>
    <scope>NUCLEOTIDE SEQUENCE [LARGE SCALE GENOMIC DNA]</scope>
    <source>
        <strain evidence="2 3">DSM 45601</strain>
    </source>
</reference>
<evidence type="ECO:0000313" key="2">
    <source>
        <dbReference type="EMBL" id="PRX95473.1"/>
    </source>
</evidence>
<dbReference type="Gene3D" id="3.40.630.30">
    <property type="match status" value="1"/>
</dbReference>
<proteinExistence type="predicted"/>
<dbReference type="PROSITE" id="PS51729">
    <property type="entry name" value="GNAT_YJDJ"/>
    <property type="match status" value="1"/>
</dbReference>
<name>A0A2T0PVB6_9ACTN</name>
<organism evidence="2 3">
    <name type="scientific">Allonocardiopsis opalescens</name>
    <dbReference type="NCBI Taxonomy" id="1144618"/>
    <lineage>
        <taxon>Bacteria</taxon>
        <taxon>Bacillati</taxon>
        <taxon>Actinomycetota</taxon>
        <taxon>Actinomycetes</taxon>
        <taxon>Streptosporangiales</taxon>
        <taxon>Allonocardiopsis</taxon>
    </lineage>
</organism>